<dbReference type="AlphaFoldDB" id="A0A420VEJ2"/>
<dbReference type="EMBL" id="AZRV01000035">
    <property type="protein sequence ID" value="RKO61783.1"/>
    <property type="molecule type" value="Genomic_DNA"/>
</dbReference>
<sequence>MKSVIRPLLFLAFAFLMVFLMQARIEEMERQKAQSNTMDESHIIYSDVEEKSENRTSLSEEDQKTEEVGEKAEAKREQGGEK</sequence>
<protein>
    <submittedName>
        <fullName evidence="2">Uncharacterized protein</fullName>
    </submittedName>
</protein>
<feature type="region of interest" description="Disordered" evidence="1">
    <location>
        <begin position="31"/>
        <end position="82"/>
    </location>
</feature>
<evidence type="ECO:0000256" key="1">
    <source>
        <dbReference type="SAM" id="MobiDB-lite"/>
    </source>
</evidence>
<evidence type="ECO:0000313" key="3">
    <source>
        <dbReference type="Proteomes" id="UP000286235"/>
    </source>
</evidence>
<organism evidence="2 3">
    <name type="scientific">Caldibacillus debilis GB1</name>
    <dbReference type="NCBI Taxonomy" id="1339248"/>
    <lineage>
        <taxon>Bacteria</taxon>
        <taxon>Bacillati</taxon>
        <taxon>Bacillota</taxon>
        <taxon>Bacilli</taxon>
        <taxon>Bacillales</taxon>
        <taxon>Bacillaceae</taxon>
        <taxon>Caldibacillus</taxon>
    </lineage>
</organism>
<name>A0A420VEJ2_9BACI</name>
<proteinExistence type="predicted"/>
<feature type="compositionally biased region" description="Basic and acidic residues" evidence="1">
    <location>
        <begin position="61"/>
        <end position="82"/>
    </location>
</feature>
<evidence type="ECO:0000313" key="2">
    <source>
        <dbReference type="EMBL" id="RKO61783.1"/>
    </source>
</evidence>
<comment type="caution">
    <text evidence="2">The sequence shown here is derived from an EMBL/GenBank/DDBJ whole genome shotgun (WGS) entry which is preliminary data.</text>
</comment>
<gene>
    <name evidence="2" type="ORF">Cdeb_01276</name>
</gene>
<accession>A0A420VEJ2</accession>
<keyword evidence="3" id="KW-1185">Reference proteome</keyword>
<dbReference type="Proteomes" id="UP000286235">
    <property type="component" value="Unassembled WGS sequence"/>
</dbReference>
<reference evidence="2 3" key="1">
    <citation type="submission" date="2013-12" db="EMBL/GenBank/DDBJ databases">
        <title>Genome and proteome characterization of Caldibacillus debilis GB1 derived from a cellulolytic aero-tolerant co-culture.</title>
        <authorList>
            <person name="Wushke S.T."/>
            <person name="Zhang X."/>
            <person name="Fristensky B."/>
            <person name="Wilkins J.A."/>
            <person name="Levin D.B."/>
            <person name="Sparling R."/>
        </authorList>
    </citation>
    <scope>NUCLEOTIDE SEQUENCE [LARGE SCALE GENOMIC DNA]</scope>
    <source>
        <strain evidence="2 3">GB1</strain>
    </source>
</reference>
<dbReference type="RefSeq" id="WP_120669194.1">
    <property type="nucleotide sequence ID" value="NZ_AZRV01000035.1"/>
</dbReference>